<feature type="region of interest" description="Disordered" evidence="1">
    <location>
        <begin position="136"/>
        <end position="173"/>
    </location>
</feature>
<gene>
    <name evidence="3" type="ORF">Q664_30180</name>
</gene>
<protein>
    <submittedName>
        <fullName evidence="3">Uncharacterized protein</fullName>
    </submittedName>
</protein>
<feature type="signal peptide" evidence="2">
    <location>
        <begin position="1"/>
        <end position="23"/>
    </location>
</feature>
<evidence type="ECO:0000256" key="2">
    <source>
        <dbReference type="SAM" id="SignalP"/>
    </source>
</evidence>
<evidence type="ECO:0000256" key="1">
    <source>
        <dbReference type="SAM" id="MobiDB-lite"/>
    </source>
</evidence>
<dbReference type="RefSeq" id="WP_043403196.1">
    <property type="nucleotide sequence ID" value="NZ_JPMI01000220.1"/>
</dbReference>
<feature type="chain" id="PRO_5001781584" evidence="2">
    <location>
        <begin position="24"/>
        <end position="196"/>
    </location>
</feature>
<organism evidence="3 4">
    <name type="scientific">Archangium violaceum Cb vi76</name>
    <dbReference type="NCBI Taxonomy" id="1406225"/>
    <lineage>
        <taxon>Bacteria</taxon>
        <taxon>Pseudomonadati</taxon>
        <taxon>Myxococcota</taxon>
        <taxon>Myxococcia</taxon>
        <taxon>Myxococcales</taxon>
        <taxon>Cystobacterineae</taxon>
        <taxon>Archangiaceae</taxon>
        <taxon>Archangium</taxon>
    </lineage>
</organism>
<dbReference type="AlphaFoldDB" id="A0A084SP49"/>
<evidence type="ECO:0000313" key="4">
    <source>
        <dbReference type="Proteomes" id="UP000028547"/>
    </source>
</evidence>
<dbReference type="Proteomes" id="UP000028547">
    <property type="component" value="Unassembled WGS sequence"/>
</dbReference>
<feature type="compositionally biased region" description="Polar residues" evidence="1">
    <location>
        <begin position="160"/>
        <end position="169"/>
    </location>
</feature>
<sequence>MKLHIALRALLPFVLLLSQAASATTMLRADLPELAQASDAIVHGTVRRVESRWSGDGRRIITDVEIQVTDALKGQAGGTVLVSQPGGRVGDIGQRVSGLATFTPGEEVVVFLEQHGKRAFRVSGMVQGKYQVQRSEDGKSAMAVPEPTGDVLLLDRDSRQPTPSSQRSMSLPELKAAIRTALERKQAPTRVQEKRP</sequence>
<comment type="caution">
    <text evidence="3">The sequence shown here is derived from an EMBL/GenBank/DDBJ whole genome shotgun (WGS) entry which is preliminary data.</text>
</comment>
<accession>A0A084SP49</accession>
<name>A0A084SP49_9BACT</name>
<dbReference type="EMBL" id="JPMI01000220">
    <property type="protein sequence ID" value="KFA90234.1"/>
    <property type="molecule type" value="Genomic_DNA"/>
</dbReference>
<keyword evidence="2" id="KW-0732">Signal</keyword>
<reference evidence="3 4" key="1">
    <citation type="submission" date="2014-07" db="EMBL/GenBank/DDBJ databases">
        <title>Draft Genome Sequence of Gephyronic Acid Producer, Cystobacter violaceus Strain Cb vi76.</title>
        <authorList>
            <person name="Stevens D.C."/>
            <person name="Young J."/>
            <person name="Carmichael R."/>
            <person name="Tan J."/>
            <person name="Taylor R.E."/>
        </authorList>
    </citation>
    <scope>NUCLEOTIDE SEQUENCE [LARGE SCALE GENOMIC DNA]</scope>
    <source>
        <strain evidence="3 4">Cb vi76</strain>
    </source>
</reference>
<proteinExistence type="predicted"/>
<evidence type="ECO:0000313" key="3">
    <source>
        <dbReference type="EMBL" id="KFA90234.1"/>
    </source>
</evidence>